<dbReference type="AlphaFoldDB" id="A0A914IEQ0"/>
<keyword evidence="3" id="KW-0732">Signal</keyword>
<organism evidence="5 6">
    <name type="scientific">Globodera rostochiensis</name>
    <name type="common">Golden nematode worm</name>
    <name type="synonym">Heterodera rostochiensis</name>
    <dbReference type="NCBI Taxonomy" id="31243"/>
    <lineage>
        <taxon>Eukaryota</taxon>
        <taxon>Metazoa</taxon>
        <taxon>Ecdysozoa</taxon>
        <taxon>Nematoda</taxon>
        <taxon>Chromadorea</taxon>
        <taxon>Rhabditida</taxon>
        <taxon>Tylenchina</taxon>
        <taxon>Tylenchomorpha</taxon>
        <taxon>Tylenchoidea</taxon>
        <taxon>Heteroderidae</taxon>
        <taxon>Heteroderinae</taxon>
        <taxon>Globodera</taxon>
    </lineage>
</organism>
<reference evidence="6" key="1">
    <citation type="submission" date="2022-11" db="UniProtKB">
        <authorList>
            <consortium name="WormBaseParasite"/>
        </authorList>
    </citation>
    <scope>IDENTIFICATION</scope>
</reference>
<evidence type="ECO:0000259" key="4">
    <source>
        <dbReference type="PROSITE" id="PS51670"/>
    </source>
</evidence>
<sequence>MAKFFLQIFLSKFALISLVNALYYCTHFVYEAGQNLCPPTEPPLTYYASVHLCCKNDANLGSALVYRTFETEPPQAFPQGCTPALHDATIGQYVCKTGEDAYSNWDPTFADVIPVCCPSSSAPPRGLKVATAHLGADGQRPQPDGTGQQNGGASGSLSVWPWPTNWGTGGGGRWTPYTGGVSATCRDLNMPGRASDCAANAHRCTDTLWSNLMAQQCPMTCGLCSATGSARAPAQQQQAATIYGAGLPLRSNHIGGGRGCQDWIASSGMMSCADKHSKNYCQLYRNRMQIQCPVTCGFC</sequence>
<dbReference type="Proteomes" id="UP000887572">
    <property type="component" value="Unplaced"/>
</dbReference>
<dbReference type="PANTHER" id="PTHR46219:SF5">
    <property type="entry name" value="SHKT DOMAIN-CONTAINING PROTEIN"/>
    <property type="match status" value="1"/>
</dbReference>
<keyword evidence="5" id="KW-1185">Reference proteome</keyword>
<evidence type="ECO:0000256" key="3">
    <source>
        <dbReference type="SAM" id="SignalP"/>
    </source>
</evidence>
<name>A0A914IEQ0_GLORO</name>
<dbReference type="InterPro" id="IPR003582">
    <property type="entry name" value="ShKT_dom"/>
</dbReference>
<feature type="domain" description="ShKT" evidence="4">
    <location>
        <begin position="260"/>
        <end position="299"/>
    </location>
</feature>
<dbReference type="Pfam" id="PF01549">
    <property type="entry name" value="ShK"/>
    <property type="match status" value="2"/>
</dbReference>
<dbReference type="Gene3D" id="1.10.10.1940">
    <property type="match status" value="2"/>
</dbReference>
<comment type="caution">
    <text evidence="1">Lacks conserved residue(s) required for the propagation of feature annotation.</text>
</comment>
<dbReference type="PANTHER" id="PTHR46219">
    <property type="entry name" value="PROTEIN CBG11138"/>
    <property type="match status" value="1"/>
</dbReference>
<evidence type="ECO:0000313" key="6">
    <source>
        <dbReference type="WBParaSite" id="Gr19_v10_g9213.t1"/>
    </source>
</evidence>
<dbReference type="PROSITE" id="PS51670">
    <property type="entry name" value="SHKT"/>
    <property type="match status" value="2"/>
</dbReference>
<evidence type="ECO:0000256" key="2">
    <source>
        <dbReference type="SAM" id="MobiDB-lite"/>
    </source>
</evidence>
<feature type="chain" id="PRO_5037724103" evidence="3">
    <location>
        <begin position="22"/>
        <end position="299"/>
    </location>
</feature>
<feature type="signal peptide" evidence="3">
    <location>
        <begin position="1"/>
        <end position="21"/>
    </location>
</feature>
<feature type="domain" description="ShKT" evidence="4">
    <location>
        <begin position="185"/>
        <end position="224"/>
    </location>
</feature>
<evidence type="ECO:0000256" key="1">
    <source>
        <dbReference type="PROSITE-ProRule" id="PRU01005"/>
    </source>
</evidence>
<accession>A0A914IEQ0</accession>
<dbReference type="SMART" id="SM00254">
    <property type="entry name" value="ShKT"/>
    <property type="match status" value="2"/>
</dbReference>
<feature type="region of interest" description="Disordered" evidence="2">
    <location>
        <begin position="135"/>
        <end position="156"/>
    </location>
</feature>
<evidence type="ECO:0000313" key="5">
    <source>
        <dbReference type="Proteomes" id="UP000887572"/>
    </source>
</evidence>
<dbReference type="WBParaSite" id="Gr19_v10_g9213.t1">
    <property type="protein sequence ID" value="Gr19_v10_g9213.t1"/>
    <property type="gene ID" value="Gr19_v10_g9213"/>
</dbReference>
<proteinExistence type="predicted"/>
<protein>
    <submittedName>
        <fullName evidence="6">ShKT domain-containing protein</fullName>
    </submittedName>
</protein>